<dbReference type="PANTHER" id="PTHR30349">
    <property type="entry name" value="PHAGE INTEGRASE-RELATED"/>
    <property type="match status" value="1"/>
</dbReference>
<reference evidence="4 5" key="1">
    <citation type="submission" date="2016-10" db="EMBL/GenBank/DDBJ databases">
        <authorList>
            <person name="de Groot N.N."/>
        </authorList>
    </citation>
    <scope>NUCLEOTIDE SEQUENCE [LARGE SCALE GENOMIC DNA]</scope>
    <source>
        <strain evidence="4 5">DSM 25294</strain>
    </source>
</reference>
<dbReference type="InterPro" id="IPR013762">
    <property type="entry name" value="Integrase-like_cat_sf"/>
</dbReference>
<sequence>MASIYQARKDGGWTAQVNLGGKRRSKTFPKQADAKRWARQQEATIDTKGARVRTVDDTRLNDLIQCYLTECIDVTAISRSKESTIRHISELLGRARLSDLTVARYQDFAKERTAEGAGSTTIGQDLTYIHTILKTAGPLLDAPYESALGNYHAARRILSMSGKVTRSEERDRRPSDSELLQLREQWAKRRRVVPMWDITLFAISTAMRLSEITRIRWDDLDEDNRTVVIRDRKHPRSKKGNDQTVPLLCGPAVIGGETVDPIALIQRQVRTDAEIFPYDSGTISTSFTRGVAACGIEGLRFHDLRHDGVSRLFEAGYDIPQVSLVSGHESWSNLKRYTNLRPESLHRD</sequence>
<organism evidence="4 5">
    <name type="scientific">Aliiruegeria lutimaris</name>
    <dbReference type="NCBI Taxonomy" id="571298"/>
    <lineage>
        <taxon>Bacteria</taxon>
        <taxon>Pseudomonadati</taxon>
        <taxon>Pseudomonadota</taxon>
        <taxon>Alphaproteobacteria</taxon>
        <taxon>Rhodobacterales</taxon>
        <taxon>Roseobacteraceae</taxon>
        <taxon>Aliiruegeria</taxon>
    </lineage>
</organism>
<dbReference type="GO" id="GO:0006310">
    <property type="term" value="P:DNA recombination"/>
    <property type="evidence" value="ECO:0007669"/>
    <property type="project" value="UniProtKB-KW"/>
</dbReference>
<evidence type="ECO:0000256" key="2">
    <source>
        <dbReference type="ARBA" id="ARBA00023172"/>
    </source>
</evidence>
<dbReference type="InterPro" id="IPR050090">
    <property type="entry name" value="Tyrosine_recombinase_XerCD"/>
</dbReference>
<dbReference type="STRING" id="571298.SAMN04488026_105418"/>
<dbReference type="Proteomes" id="UP000199382">
    <property type="component" value="Unassembled WGS sequence"/>
</dbReference>
<name>A0A1G9ET15_9RHOB</name>
<dbReference type="SUPFAM" id="SSF56349">
    <property type="entry name" value="DNA breaking-rejoining enzymes"/>
    <property type="match status" value="1"/>
</dbReference>
<dbReference type="InterPro" id="IPR011010">
    <property type="entry name" value="DNA_brk_join_enz"/>
</dbReference>
<dbReference type="PROSITE" id="PS51898">
    <property type="entry name" value="TYR_RECOMBINASE"/>
    <property type="match status" value="1"/>
</dbReference>
<dbReference type="CDD" id="cd00796">
    <property type="entry name" value="INT_Rci_Hp1_C"/>
    <property type="match status" value="1"/>
</dbReference>
<dbReference type="Pfam" id="PF00589">
    <property type="entry name" value="Phage_integrase"/>
    <property type="match status" value="1"/>
</dbReference>
<keyword evidence="5" id="KW-1185">Reference proteome</keyword>
<keyword evidence="1" id="KW-0229">DNA integration</keyword>
<dbReference type="AlphaFoldDB" id="A0A1G9ET15"/>
<proteinExistence type="predicted"/>
<dbReference type="RefSeq" id="WP_170844661.1">
    <property type="nucleotide sequence ID" value="NZ_FNEK01000054.1"/>
</dbReference>
<evidence type="ECO:0000313" key="4">
    <source>
        <dbReference type="EMBL" id="SDK79306.1"/>
    </source>
</evidence>
<dbReference type="GO" id="GO:0003677">
    <property type="term" value="F:DNA binding"/>
    <property type="evidence" value="ECO:0007669"/>
    <property type="project" value="InterPro"/>
</dbReference>
<evidence type="ECO:0000256" key="1">
    <source>
        <dbReference type="ARBA" id="ARBA00022908"/>
    </source>
</evidence>
<evidence type="ECO:0000313" key="5">
    <source>
        <dbReference type="Proteomes" id="UP000199382"/>
    </source>
</evidence>
<accession>A0A1G9ET15</accession>
<dbReference type="GO" id="GO:0015074">
    <property type="term" value="P:DNA integration"/>
    <property type="evidence" value="ECO:0007669"/>
    <property type="project" value="UniProtKB-KW"/>
</dbReference>
<evidence type="ECO:0000259" key="3">
    <source>
        <dbReference type="PROSITE" id="PS51898"/>
    </source>
</evidence>
<dbReference type="Gene3D" id="1.10.443.10">
    <property type="entry name" value="Intergrase catalytic core"/>
    <property type="match status" value="1"/>
</dbReference>
<keyword evidence="2" id="KW-0233">DNA recombination</keyword>
<feature type="domain" description="Tyr recombinase" evidence="3">
    <location>
        <begin position="170"/>
        <end position="348"/>
    </location>
</feature>
<dbReference type="EMBL" id="FNEK01000054">
    <property type="protein sequence ID" value="SDK79306.1"/>
    <property type="molecule type" value="Genomic_DNA"/>
</dbReference>
<gene>
    <name evidence="4" type="ORF">SAMN04488026_105418</name>
</gene>
<protein>
    <submittedName>
        <fullName evidence="4">Site-specific recombinase XerD</fullName>
    </submittedName>
</protein>
<dbReference type="InterPro" id="IPR002104">
    <property type="entry name" value="Integrase_catalytic"/>
</dbReference>
<dbReference type="PANTHER" id="PTHR30349:SF94">
    <property type="entry name" value="INTEGRASE_RECOMBINASE HI_1414-RELATED"/>
    <property type="match status" value="1"/>
</dbReference>